<dbReference type="PANTHER" id="PTHR42798">
    <property type="entry name" value="LIPOPROTEIN-RELEASING SYSTEM ATP-BINDING PROTEIN LOLD"/>
    <property type="match status" value="1"/>
</dbReference>
<dbReference type="GO" id="GO:0016887">
    <property type="term" value="F:ATP hydrolysis activity"/>
    <property type="evidence" value="ECO:0007669"/>
    <property type="project" value="InterPro"/>
</dbReference>
<feature type="domain" description="ABC transporter" evidence="2">
    <location>
        <begin position="35"/>
        <end position="151"/>
    </location>
</feature>
<evidence type="ECO:0000256" key="1">
    <source>
        <dbReference type="SAM" id="MobiDB-lite"/>
    </source>
</evidence>
<gene>
    <name evidence="3" type="ORF">Krac_9687</name>
</gene>
<sequence length="172" mass="18910">MEMGISIDLPQEDVIIEAIDVHKHYDTGKVVVKALQGVTLRIQRKEVVAIMGPSGCGKTTLLNCLSGLDRVTTGSIKIANQDIRHLSDRQLTLFRAREMGFVFQTYNLLPALTGLENVELPLLVSGVSSRVARARALASIEQVGLRATSDVAQSAQRKRQPCSEKRMSDFYA</sequence>
<dbReference type="Proteomes" id="UP000004508">
    <property type="component" value="Unassembled WGS sequence"/>
</dbReference>
<dbReference type="EMBL" id="ADVG01000001">
    <property type="protein sequence ID" value="EFH88265.1"/>
    <property type="molecule type" value="Genomic_DNA"/>
</dbReference>
<proteinExistence type="predicted"/>
<dbReference type="InParanoid" id="D6TDC0"/>
<dbReference type="AlphaFoldDB" id="D6TDC0"/>
<comment type="caution">
    <text evidence="3">The sequence shown here is derived from an EMBL/GenBank/DDBJ whole genome shotgun (WGS) entry which is preliminary data.</text>
</comment>
<protein>
    <submittedName>
        <fullName evidence="3">ABC transporter related protein</fullName>
    </submittedName>
</protein>
<dbReference type="SUPFAM" id="SSF52540">
    <property type="entry name" value="P-loop containing nucleoside triphosphate hydrolases"/>
    <property type="match status" value="1"/>
</dbReference>
<dbReference type="STRING" id="485913.Krac_9687"/>
<dbReference type="InterPro" id="IPR027417">
    <property type="entry name" value="P-loop_NTPase"/>
</dbReference>
<evidence type="ECO:0000313" key="3">
    <source>
        <dbReference type="EMBL" id="EFH88265.1"/>
    </source>
</evidence>
<dbReference type="Pfam" id="PF00005">
    <property type="entry name" value="ABC_tran"/>
    <property type="match status" value="1"/>
</dbReference>
<dbReference type="PANTHER" id="PTHR42798:SF2">
    <property type="entry name" value="ABC TRANSPORTER ATP-BINDING PROTEIN MG467-RELATED"/>
    <property type="match status" value="1"/>
</dbReference>
<dbReference type="eggNOG" id="COG1136">
    <property type="taxonomic scope" value="Bacteria"/>
</dbReference>
<evidence type="ECO:0000313" key="4">
    <source>
        <dbReference type="Proteomes" id="UP000004508"/>
    </source>
</evidence>
<evidence type="ECO:0000259" key="2">
    <source>
        <dbReference type="Pfam" id="PF00005"/>
    </source>
</evidence>
<dbReference type="Gene3D" id="3.40.50.300">
    <property type="entry name" value="P-loop containing nucleotide triphosphate hydrolases"/>
    <property type="match status" value="1"/>
</dbReference>
<reference evidence="3 4" key="1">
    <citation type="journal article" date="2011" name="Stand. Genomic Sci.">
        <title>Non-contiguous finished genome sequence and contextual data of the filamentous soil bacterium Ktedonobacter racemifer type strain (SOSP1-21).</title>
        <authorList>
            <person name="Chang Y.J."/>
            <person name="Land M."/>
            <person name="Hauser L."/>
            <person name="Chertkov O."/>
            <person name="Del Rio T.G."/>
            <person name="Nolan M."/>
            <person name="Copeland A."/>
            <person name="Tice H."/>
            <person name="Cheng J.F."/>
            <person name="Lucas S."/>
            <person name="Han C."/>
            <person name="Goodwin L."/>
            <person name="Pitluck S."/>
            <person name="Ivanova N."/>
            <person name="Ovchinikova G."/>
            <person name="Pati A."/>
            <person name="Chen A."/>
            <person name="Palaniappan K."/>
            <person name="Mavromatis K."/>
            <person name="Liolios K."/>
            <person name="Brettin T."/>
            <person name="Fiebig A."/>
            <person name="Rohde M."/>
            <person name="Abt B."/>
            <person name="Goker M."/>
            <person name="Detter J.C."/>
            <person name="Woyke T."/>
            <person name="Bristow J."/>
            <person name="Eisen J.A."/>
            <person name="Markowitz V."/>
            <person name="Hugenholtz P."/>
            <person name="Kyrpides N.C."/>
            <person name="Klenk H.P."/>
            <person name="Lapidus A."/>
        </authorList>
    </citation>
    <scope>NUCLEOTIDE SEQUENCE [LARGE SCALE GENOMIC DNA]</scope>
    <source>
        <strain evidence="4">DSM 44963</strain>
    </source>
</reference>
<accession>D6TDC0</accession>
<dbReference type="GO" id="GO:0005524">
    <property type="term" value="F:ATP binding"/>
    <property type="evidence" value="ECO:0007669"/>
    <property type="project" value="InterPro"/>
</dbReference>
<keyword evidence="4" id="KW-1185">Reference proteome</keyword>
<feature type="region of interest" description="Disordered" evidence="1">
    <location>
        <begin position="152"/>
        <end position="172"/>
    </location>
</feature>
<feature type="compositionally biased region" description="Basic and acidic residues" evidence="1">
    <location>
        <begin position="161"/>
        <end position="172"/>
    </location>
</feature>
<name>D6TDC0_KTERA</name>
<dbReference type="InterPro" id="IPR003439">
    <property type="entry name" value="ABC_transporter-like_ATP-bd"/>
</dbReference>
<organism evidence="3 4">
    <name type="scientific">Ktedonobacter racemifer DSM 44963</name>
    <dbReference type="NCBI Taxonomy" id="485913"/>
    <lineage>
        <taxon>Bacteria</taxon>
        <taxon>Bacillati</taxon>
        <taxon>Chloroflexota</taxon>
        <taxon>Ktedonobacteria</taxon>
        <taxon>Ktedonobacterales</taxon>
        <taxon>Ktedonobacteraceae</taxon>
        <taxon>Ktedonobacter</taxon>
    </lineage>
</organism>